<feature type="domain" description="Fe2OG dioxygenase" evidence="6">
    <location>
        <begin position="215"/>
        <end position="316"/>
    </location>
</feature>
<dbReference type="InterPro" id="IPR005123">
    <property type="entry name" value="Oxoglu/Fe-dep_dioxygenase_dom"/>
</dbReference>
<sequence>MSTTVTTSSQVAPEYEYFFRDGTMNNRRKILRGEEAVETFDEIPLVDVGRIFSDKYEERLLAAKEIADVCKTVGFMYIKNHGIPQELIDKVFELSRQYHAQPLAVKKEQDVYKSPTLRGYEIHYTKTPDGEAVKKGSFLYSYEPENDPQPPSLTPEQRDQCIGIHNQWPAQLPEFKTTLLQYQAALISLARALLRTFALGLGADENYFDWIVTAPFVSIILQYYPPRAPGSTDLDGLGAHSDFETFTILNQDMVGGLEILNKNGIYVPAQPIRGTFVVNVGDFLQRISNDTFVSTVHRVRNASGVERYSIPFFFSFNMDASVPVMPACTSESNPAKYEPRNLHEYTTLRRKRQREQHEKGIHDTLDVATWADSRSSWFNGSPGLTSCARPDPED</sequence>
<dbReference type="EMBL" id="LVCJ01000018">
    <property type="protein sequence ID" value="OAL36907.1"/>
    <property type="molecule type" value="Genomic_DNA"/>
</dbReference>
<evidence type="ECO:0000256" key="5">
    <source>
        <dbReference type="RuleBase" id="RU003682"/>
    </source>
</evidence>
<name>A0A178D5I5_9EURO</name>
<dbReference type="Gene3D" id="2.60.120.330">
    <property type="entry name" value="B-lactam Antibiotic, Isopenicillin N Synthase, Chain"/>
    <property type="match status" value="1"/>
</dbReference>
<evidence type="ECO:0000256" key="4">
    <source>
        <dbReference type="ARBA" id="ARBA00023004"/>
    </source>
</evidence>
<keyword evidence="3 5" id="KW-0560">Oxidoreductase</keyword>
<evidence type="ECO:0000313" key="8">
    <source>
        <dbReference type="Proteomes" id="UP000185904"/>
    </source>
</evidence>
<keyword evidence="4 5" id="KW-0408">Iron</keyword>
<dbReference type="PRINTS" id="PR00682">
    <property type="entry name" value="IPNSYNTHASE"/>
</dbReference>
<dbReference type="Pfam" id="PF03171">
    <property type="entry name" value="2OG-FeII_Oxy"/>
    <property type="match status" value="1"/>
</dbReference>
<evidence type="ECO:0000313" key="7">
    <source>
        <dbReference type="EMBL" id="OAL36907.1"/>
    </source>
</evidence>
<evidence type="ECO:0000256" key="3">
    <source>
        <dbReference type="ARBA" id="ARBA00023002"/>
    </source>
</evidence>
<dbReference type="GO" id="GO:0016491">
    <property type="term" value="F:oxidoreductase activity"/>
    <property type="evidence" value="ECO:0007669"/>
    <property type="project" value="UniProtKB-KW"/>
</dbReference>
<dbReference type="GO" id="GO:0044283">
    <property type="term" value="P:small molecule biosynthetic process"/>
    <property type="evidence" value="ECO:0007669"/>
    <property type="project" value="UniProtKB-ARBA"/>
</dbReference>
<organism evidence="7 8">
    <name type="scientific">Fonsecaea nubica</name>
    <dbReference type="NCBI Taxonomy" id="856822"/>
    <lineage>
        <taxon>Eukaryota</taxon>
        <taxon>Fungi</taxon>
        <taxon>Dikarya</taxon>
        <taxon>Ascomycota</taxon>
        <taxon>Pezizomycotina</taxon>
        <taxon>Eurotiomycetes</taxon>
        <taxon>Chaetothyriomycetidae</taxon>
        <taxon>Chaetothyriales</taxon>
        <taxon>Herpotrichiellaceae</taxon>
        <taxon>Fonsecaea</taxon>
    </lineage>
</organism>
<dbReference type="PROSITE" id="PS51471">
    <property type="entry name" value="FE2OG_OXY"/>
    <property type="match status" value="1"/>
</dbReference>
<dbReference type="InterPro" id="IPR026992">
    <property type="entry name" value="DIOX_N"/>
</dbReference>
<dbReference type="OrthoDB" id="288590at2759"/>
<comment type="caution">
    <text evidence="7">The sequence shown here is derived from an EMBL/GenBank/DDBJ whole genome shotgun (WGS) entry which is preliminary data.</text>
</comment>
<dbReference type="RefSeq" id="XP_022501919.1">
    <property type="nucleotide sequence ID" value="XM_022641976.1"/>
</dbReference>
<proteinExistence type="inferred from homology"/>
<dbReference type="GO" id="GO:0046872">
    <property type="term" value="F:metal ion binding"/>
    <property type="evidence" value="ECO:0007669"/>
    <property type="project" value="UniProtKB-KW"/>
</dbReference>
<gene>
    <name evidence="7" type="ORF">AYO20_03676</name>
</gene>
<keyword evidence="8" id="KW-1185">Reference proteome</keyword>
<evidence type="ECO:0000256" key="1">
    <source>
        <dbReference type="ARBA" id="ARBA00008056"/>
    </source>
</evidence>
<protein>
    <recommendedName>
        <fullName evidence="6">Fe2OG dioxygenase domain-containing protein</fullName>
    </recommendedName>
</protein>
<comment type="similarity">
    <text evidence="1 5">Belongs to the iron/ascorbate-dependent oxidoreductase family.</text>
</comment>
<accession>A0A178D5I5</accession>
<keyword evidence="2 5" id="KW-0479">Metal-binding</keyword>
<dbReference type="InterPro" id="IPR044861">
    <property type="entry name" value="IPNS-like_FE2OG_OXY"/>
</dbReference>
<dbReference type="AlphaFoldDB" id="A0A178D5I5"/>
<dbReference type="GeneID" id="34587097"/>
<dbReference type="SUPFAM" id="SSF51197">
    <property type="entry name" value="Clavaminate synthase-like"/>
    <property type="match status" value="1"/>
</dbReference>
<dbReference type="PANTHER" id="PTHR10209">
    <property type="entry name" value="OXIDOREDUCTASE, 2OG-FE II OXYGENASE FAMILY PROTEIN"/>
    <property type="match status" value="1"/>
</dbReference>
<dbReference type="Proteomes" id="UP000185904">
    <property type="component" value="Unassembled WGS sequence"/>
</dbReference>
<reference evidence="7 8" key="1">
    <citation type="submission" date="2016-03" db="EMBL/GenBank/DDBJ databases">
        <title>The draft genome sequence of Fonsecaea nubica causative agent of cutaneous subcutaneous infection in human host.</title>
        <authorList>
            <person name="Costa F."/>
            <person name="Sybren D.H."/>
            <person name="Raittz R.T."/>
            <person name="Weiss V.A."/>
            <person name="Leao A.C."/>
            <person name="Gomes R."/>
            <person name="De Souza E.M."/>
            <person name="Pedrosa F.O."/>
            <person name="Steffens M.B."/>
            <person name="Bombassaro A."/>
            <person name="Tadra-Sfeir M.Z."/>
            <person name="Moreno L.F."/>
            <person name="Najafzadeh M.J."/>
            <person name="Felipe M.S."/>
            <person name="Teixeira M."/>
            <person name="Sun J."/>
            <person name="Xi L."/>
            <person name="Castro M.A."/>
            <person name="Vicente V.A."/>
        </authorList>
    </citation>
    <scope>NUCLEOTIDE SEQUENCE [LARGE SCALE GENOMIC DNA]</scope>
    <source>
        <strain evidence="7 8">CBS 269.64</strain>
    </source>
</reference>
<evidence type="ECO:0000259" key="6">
    <source>
        <dbReference type="PROSITE" id="PS51471"/>
    </source>
</evidence>
<dbReference type="InterPro" id="IPR027443">
    <property type="entry name" value="IPNS-like_sf"/>
</dbReference>
<dbReference type="PANTHER" id="PTHR10209:SF881">
    <property type="entry name" value="FI07970P-RELATED"/>
    <property type="match status" value="1"/>
</dbReference>
<evidence type="ECO:0000256" key="2">
    <source>
        <dbReference type="ARBA" id="ARBA00022723"/>
    </source>
</evidence>
<dbReference type="Pfam" id="PF14226">
    <property type="entry name" value="DIOX_N"/>
    <property type="match status" value="1"/>
</dbReference>